<dbReference type="Gene3D" id="1.10.287.110">
    <property type="entry name" value="DnaJ domain"/>
    <property type="match status" value="1"/>
</dbReference>
<dbReference type="SMART" id="SM00271">
    <property type="entry name" value="DnaJ"/>
    <property type="match status" value="1"/>
</dbReference>
<dbReference type="PRINTS" id="PR00625">
    <property type="entry name" value="JDOMAIN"/>
</dbReference>
<dbReference type="CDD" id="cd06257">
    <property type="entry name" value="DnaJ"/>
    <property type="match status" value="1"/>
</dbReference>
<organism evidence="4 5">
    <name type="scientific">Aquimarina algiphila</name>
    <dbReference type="NCBI Taxonomy" id="2047982"/>
    <lineage>
        <taxon>Bacteria</taxon>
        <taxon>Pseudomonadati</taxon>
        <taxon>Bacteroidota</taxon>
        <taxon>Flavobacteriia</taxon>
        <taxon>Flavobacteriales</taxon>
        <taxon>Flavobacteriaceae</taxon>
        <taxon>Aquimarina</taxon>
    </lineage>
</organism>
<dbReference type="GO" id="GO:0051087">
    <property type="term" value="F:protein-folding chaperone binding"/>
    <property type="evidence" value="ECO:0007669"/>
    <property type="project" value="TreeGrafter"/>
</dbReference>
<keyword evidence="5" id="KW-1185">Reference proteome</keyword>
<evidence type="ECO:0000313" key="5">
    <source>
        <dbReference type="Proteomes" id="UP000318833"/>
    </source>
</evidence>
<dbReference type="Pfam" id="PF00226">
    <property type="entry name" value="DnaJ"/>
    <property type="match status" value="1"/>
</dbReference>
<protein>
    <submittedName>
        <fullName evidence="4">J domain-containing protein</fullName>
    </submittedName>
</protein>
<dbReference type="SUPFAM" id="SSF46565">
    <property type="entry name" value="Chaperone J-domain"/>
    <property type="match status" value="1"/>
</dbReference>
<name>A0A554VID1_9FLAO</name>
<dbReference type="GO" id="GO:0036503">
    <property type="term" value="P:ERAD pathway"/>
    <property type="evidence" value="ECO:0007669"/>
    <property type="project" value="TreeGrafter"/>
</dbReference>
<gene>
    <name evidence="4" type="ORF">FOF46_15945</name>
</gene>
<comment type="caution">
    <text evidence="4">The sequence shown here is derived from an EMBL/GenBank/DDBJ whole genome shotgun (WGS) entry which is preliminary data.</text>
</comment>
<dbReference type="GO" id="GO:0051787">
    <property type="term" value="F:misfolded protein binding"/>
    <property type="evidence" value="ECO:0007669"/>
    <property type="project" value="TreeGrafter"/>
</dbReference>
<sequence>MNVYDAARILGLTGEINPKIVKKAFREASKKYHPDVNPAGEELMKMINEAYEVLKDYSGESKDEQSNYSDLLSEALNAIIHLDDLMIEICGAWIWITGNTKVHKTVLKEAGFYWASKKKAWYFRPEAYRSKHKGSKSMDHIRTKYGSVTPARHTNSHKTLKPYDR</sequence>
<dbReference type="PANTHER" id="PTHR44360">
    <property type="entry name" value="DNAJ HOMOLOG SUBFAMILY B MEMBER 9"/>
    <property type="match status" value="1"/>
</dbReference>
<feature type="region of interest" description="Disordered" evidence="2">
    <location>
        <begin position="144"/>
        <end position="165"/>
    </location>
</feature>
<evidence type="ECO:0000259" key="3">
    <source>
        <dbReference type="PROSITE" id="PS50076"/>
    </source>
</evidence>
<accession>A0A554VID1</accession>
<dbReference type="Proteomes" id="UP000318833">
    <property type="component" value="Unassembled WGS sequence"/>
</dbReference>
<evidence type="ECO:0000313" key="4">
    <source>
        <dbReference type="EMBL" id="TSE07407.1"/>
    </source>
</evidence>
<dbReference type="EMBL" id="VLNR01000033">
    <property type="protein sequence ID" value="TSE07407.1"/>
    <property type="molecule type" value="Genomic_DNA"/>
</dbReference>
<proteinExistence type="predicted"/>
<evidence type="ECO:0000256" key="1">
    <source>
        <dbReference type="ARBA" id="ARBA00023186"/>
    </source>
</evidence>
<keyword evidence="1" id="KW-0143">Chaperone</keyword>
<dbReference type="RefSeq" id="WP_143917137.1">
    <property type="nucleotide sequence ID" value="NZ_CANMXV010000038.1"/>
</dbReference>
<feature type="domain" description="J" evidence="3">
    <location>
        <begin position="5"/>
        <end position="69"/>
    </location>
</feature>
<feature type="compositionally biased region" description="Basic residues" evidence="2">
    <location>
        <begin position="154"/>
        <end position="165"/>
    </location>
</feature>
<reference evidence="4 5" key="1">
    <citation type="submission" date="2019-07" db="EMBL/GenBank/DDBJ databases">
        <title>The draft genome sequence of Aquimarina algiphila M91.</title>
        <authorList>
            <person name="Meng X."/>
        </authorList>
    </citation>
    <scope>NUCLEOTIDE SEQUENCE [LARGE SCALE GENOMIC DNA]</scope>
    <source>
        <strain evidence="4 5">M91</strain>
    </source>
</reference>
<dbReference type="PROSITE" id="PS50076">
    <property type="entry name" value="DNAJ_2"/>
    <property type="match status" value="1"/>
</dbReference>
<evidence type="ECO:0000256" key="2">
    <source>
        <dbReference type="SAM" id="MobiDB-lite"/>
    </source>
</evidence>
<dbReference type="AlphaFoldDB" id="A0A554VID1"/>
<dbReference type="InterPro" id="IPR036869">
    <property type="entry name" value="J_dom_sf"/>
</dbReference>
<dbReference type="PANTHER" id="PTHR44360:SF1">
    <property type="entry name" value="DNAJ HOMOLOG SUBFAMILY B MEMBER 9"/>
    <property type="match status" value="1"/>
</dbReference>
<dbReference type="InterPro" id="IPR001623">
    <property type="entry name" value="DnaJ_domain"/>
</dbReference>
<dbReference type="OrthoDB" id="9775658at2"/>
<dbReference type="InterPro" id="IPR051948">
    <property type="entry name" value="Hsp70_co-chaperone_J-domain"/>
</dbReference>